<organism evidence="6 7">
    <name type="scientific">Caldithrix abyssi DSM 13497</name>
    <dbReference type="NCBI Taxonomy" id="880073"/>
    <lineage>
        <taxon>Bacteria</taxon>
        <taxon>Pseudomonadati</taxon>
        <taxon>Calditrichota</taxon>
        <taxon>Calditrichia</taxon>
        <taxon>Calditrichales</taxon>
        <taxon>Calditrichaceae</taxon>
        <taxon>Caldithrix</taxon>
    </lineage>
</organism>
<feature type="transmembrane region" description="Helical" evidence="1">
    <location>
        <begin position="332"/>
        <end position="350"/>
    </location>
</feature>
<dbReference type="Pfam" id="PF13387">
    <property type="entry name" value="Lnb_N"/>
    <property type="match status" value="1"/>
</dbReference>
<accession>H1XSM7</accession>
<feature type="transmembrane region" description="Helical" evidence="1">
    <location>
        <begin position="389"/>
        <end position="409"/>
    </location>
</feature>
<gene>
    <name evidence="5" type="ORF">Cabys_1836</name>
    <name evidence="6" type="ORF">Calab_2968</name>
</gene>
<keyword evidence="1" id="KW-1133">Transmembrane helix</keyword>
<feature type="transmembrane region" description="Helical" evidence="1">
    <location>
        <begin position="264"/>
        <end position="283"/>
    </location>
</feature>
<dbReference type="PaxDb" id="880073-Calab_2968"/>
<dbReference type="AlphaFoldDB" id="H1XSM7"/>
<evidence type="ECO:0000256" key="1">
    <source>
        <dbReference type="SAM" id="Phobius"/>
    </source>
</evidence>
<feature type="transmembrane region" description="Helical" evidence="1">
    <location>
        <begin position="295"/>
        <end position="320"/>
    </location>
</feature>
<dbReference type="Proteomes" id="UP000183868">
    <property type="component" value="Chromosome"/>
</dbReference>
<feature type="chain" id="PRO_5010834612" evidence="2">
    <location>
        <begin position="26"/>
        <end position="417"/>
    </location>
</feature>
<name>H1XSM7_CALAY</name>
<feature type="domain" description="Lnb N-terminal periplasmic" evidence="3">
    <location>
        <begin position="23"/>
        <end position="183"/>
    </location>
</feature>
<sequence precursor="true">MKHIKFILLALLTVRLLFSAPMPWATGQSKAENLTFYLVTFGPGDDIPSYWGHVALIVEDTVLQQSAIYNYGLYSFDNDMIFRFVMGRLIFEVGRASVSGYFNYYRRENREIRLTHLNIPLKSRLKLARFVEWNILPQNKKYLYHHYYDNCSTRLRDLLDQAVDGQFKQAMQAPASMTLRQHTRRYVARNPALEWLLMFLMSDRIDQPITKWDEMFLPDELERHVLAFSYTDSTGQQHALADSPVIWFKANRSPTPKNVPRHEWPVLFFGLFIGGLALLLVLIQKRRPFRWFTLIFSLYNFLLGLVLGIPGLVLFFVMFFTEHDVTYGNENILLANPLTLLIAVFAIFLAREKAWAYKSLKFLWILQLAGAGLLILLKLILPSFDQDNLLAFCFIMPVTIGMTISFLRLPESMFIDS</sequence>
<evidence type="ECO:0000259" key="4">
    <source>
        <dbReference type="Pfam" id="PF25221"/>
    </source>
</evidence>
<feature type="domain" description="Lnb-like transmembrane" evidence="4">
    <location>
        <begin position="267"/>
        <end position="367"/>
    </location>
</feature>
<evidence type="ECO:0000313" key="6">
    <source>
        <dbReference type="EMBL" id="EHO42575.1"/>
    </source>
</evidence>
<feature type="transmembrane region" description="Helical" evidence="1">
    <location>
        <begin position="362"/>
        <end position="383"/>
    </location>
</feature>
<evidence type="ECO:0000313" key="8">
    <source>
        <dbReference type="Proteomes" id="UP000183868"/>
    </source>
</evidence>
<dbReference type="RefSeq" id="WP_006929932.1">
    <property type="nucleotide sequence ID" value="NZ_CM001402.1"/>
</dbReference>
<evidence type="ECO:0000313" key="5">
    <source>
        <dbReference type="EMBL" id="APF18585.1"/>
    </source>
</evidence>
<evidence type="ECO:0000313" key="7">
    <source>
        <dbReference type="Proteomes" id="UP000004671"/>
    </source>
</evidence>
<dbReference type="EMBL" id="CM001402">
    <property type="protein sequence ID" value="EHO42575.1"/>
    <property type="molecule type" value="Genomic_DNA"/>
</dbReference>
<dbReference type="EMBL" id="CP018099">
    <property type="protein sequence ID" value="APF18585.1"/>
    <property type="molecule type" value="Genomic_DNA"/>
</dbReference>
<keyword evidence="1" id="KW-0472">Membrane</keyword>
<dbReference type="OrthoDB" id="5490204at2"/>
<reference evidence="6 7" key="1">
    <citation type="submission" date="2011-09" db="EMBL/GenBank/DDBJ databases">
        <title>The permanent draft genome of Caldithrix abyssi DSM 13497.</title>
        <authorList>
            <consortium name="US DOE Joint Genome Institute (JGI-PGF)"/>
            <person name="Lucas S."/>
            <person name="Han J."/>
            <person name="Lapidus A."/>
            <person name="Bruce D."/>
            <person name="Goodwin L."/>
            <person name="Pitluck S."/>
            <person name="Peters L."/>
            <person name="Kyrpides N."/>
            <person name="Mavromatis K."/>
            <person name="Ivanova N."/>
            <person name="Mikhailova N."/>
            <person name="Chertkov O."/>
            <person name="Detter J.C."/>
            <person name="Tapia R."/>
            <person name="Han C."/>
            <person name="Land M."/>
            <person name="Hauser L."/>
            <person name="Markowitz V."/>
            <person name="Cheng J.-F."/>
            <person name="Hugenholtz P."/>
            <person name="Woyke T."/>
            <person name="Wu D."/>
            <person name="Spring S."/>
            <person name="Brambilla E."/>
            <person name="Klenk H.-P."/>
            <person name="Eisen J.A."/>
        </authorList>
    </citation>
    <scope>NUCLEOTIDE SEQUENCE [LARGE SCALE GENOMIC DNA]</scope>
    <source>
        <strain evidence="6 7">DSM 13497</strain>
    </source>
</reference>
<proteinExistence type="predicted"/>
<dbReference type="InParanoid" id="H1XSM7"/>
<dbReference type="Pfam" id="PF25221">
    <property type="entry name" value="5TMH_Lnb"/>
    <property type="match status" value="1"/>
</dbReference>
<protein>
    <submittedName>
        <fullName evidence="6">Uncharacterized protein</fullName>
    </submittedName>
</protein>
<dbReference type="Proteomes" id="UP000004671">
    <property type="component" value="Chromosome"/>
</dbReference>
<dbReference type="eggNOG" id="ENOG502Z87C">
    <property type="taxonomic scope" value="Bacteria"/>
</dbReference>
<dbReference type="InterPro" id="IPR025178">
    <property type="entry name" value="Lnb_N"/>
</dbReference>
<keyword evidence="1" id="KW-0812">Transmembrane</keyword>
<dbReference type="InterPro" id="IPR057436">
    <property type="entry name" value="5TMH_Lnb"/>
</dbReference>
<reference evidence="5 8" key="2">
    <citation type="submission" date="2016-11" db="EMBL/GenBank/DDBJ databases">
        <title>Genomic analysis of Caldithrix abyssi and proposal of a novel bacterial phylum Caldithrichaeota.</title>
        <authorList>
            <person name="Kublanov I."/>
            <person name="Sigalova O."/>
            <person name="Gavrilov S."/>
            <person name="Lebedinsky A."/>
            <person name="Ivanova N."/>
            <person name="Daum C."/>
            <person name="Reddy T."/>
            <person name="Klenk H.P."/>
            <person name="Goker M."/>
            <person name="Reva O."/>
            <person name="Miroshnichenko M."/>
            <person name="Kyprides N."/>
            <person name="Woyke T."/>
            <person name="Gelfand M."/>
        </authorList>
    </citation>
    <scope>NUCLEOTIDE SEQUENCE [LARGE SCALE GENOMIC DNA]</scope>
    <source>
        <strain evidence="5 8">LF13</strain>
    </source>
</reference>
<evidence type="ECO:0000259" key="3">
    <source>
        <dbReference type="Pfam" id="PF13387"/>
    </source>
</evidence>
<dbReference type="HOGENOM" id="CLU_052983_0_0_0"/>
<keyword evidence="7" id="KW-1185">Reference proteome</keyword>
<keyword evidence="2" id="KW-0732">Signal</keyword>
<feature type="signal peptide" evidence="2">
    <location>
        <begin position="1"/>
        <end position="25"/>
    </location>
</feature>
<dbReference type="KEGG" id="caby:Cabys_1836"/>
<evidence type="ECO:0000256" key="2">
    <source>
        <dbReference type="SAM" id="SignalP"/>
    </source>
</evidence>
<dbReference type="STRING" id="880073.Cabys_1836"/>